<evidence type="ECO:0000313" key="1">
    <source>
        <dbReference type="EMBL" id="KAA6351961.1"/>
    </source>
</evidence>
<organism evidence="1">
    <name type="scientific">termite gut metagenome</name>
    <dbReference type="NCBI Taxonomy" id="433724"/>
    <lineage>
        <taxon>unclassified sequences</taxon>
        <taxon>metagenomes</taxon>
        <taxon>organismal metagenomes</taxon>
    </lineage>
</organism>
<reference evidence="1" key="1">
    <citation type="submission" date="2019-03" db="EMBL/GenBank/DDBJ databases">
        <title>Single cell metagenomics reveals metabolic interactions within the superorganism composed of flagellate Streblomastix strix and complex community of Bacteroidetes bacteria on its surface.</title>
        <authorList>
            <person name="Treitli S.C."/>
            <person name="Kolisko M."/>
            <person name="Husnik F."/>
            <person name="Keeling P."/>
            <person name="Hampl V."/>
        </authorList>
    </citation>
    <scope>NUCLEOTIDE SEQUENCE</scope>
    <source>
        <strain evidence="1">STM</strain>
    </source>
</reference>
<name>A0A5J4T2S8_9ZZZZ</name>
<comment type="caution">
    <text evidence="1">The sequence shown here is derived from an EMBL/GenBank/DDBJ whole genome shotgun (WGS) entry which is preliminary data.</text>
</comment>
<accession>A0A5J4T2S8</accession>
<proteinExistence type="predicted"/>
<protein>
    <recommendedName>
        <fullName evidence="2">HTH cro/C1-type domain-containing protein</fullName>
    </recommendedName>
</protein>
<dbReference type="AlphaFoldDB" id="A0A5J4T2S8"/>
<sequence>MKSTEKIFCMSRKYPQKAVAIFDITYYFVHTYLRWGDRTIDQMQQAARSGLSVFTISSFENGSSTGITLASFIKLLRAIDNLEEIDKLLPELPESPRALFKKQSKK</sequence>
<dbReference type="Gene3D" id="1.10.260.40">
    <property type="entry name" value="lambda repressor-like DNA-binding domains"/>
    <property type="match status" value="1"/>
</dbReference>
<gene>
    <name evidence="1" type="ORF">EZS27_000758</name>
</gene>
<evidence type="ECO:0008006" key="2">
    <source>
        <dbReference type="Google" id="ProtNLM"/>
    </source>
</evidence>
<dbReference type="EMBL" id="SNRY01000007">
    <property type="protein sequence ID" value="KAA6351961.1"/>
    <property type="molecule type" value="Genomic_DNA"/>
</dbReference>
<dbReference type="InterPro" id="IPR010982">
    <property type="entry name" value="Lambda_DNA-bd_dom_sf"/>
</dbReference>
<dbReference type="GO" id="GO:0003677">
    <property type="term" value="F:DNA binding"/>
    <property type="evidence" value="ECO:0007669"/>
    <property type="project" value="InterPro"/>
</dbReference>